<dbReference type="Gene3D" id="3.30.740.10">
    <property type="entry name" value="Protein Inhibitor Of Neuronal Nitric Oxide Synthase"/>
    <property type="match status" value="2"/>
</dbReference>
<sequence>MPTTKAIVKSADMVEEQQQTAVDVAAEALAKHGLEKDVAAFVKKEFDKKFGPTWHCIVGKNFGRSAMKQCLQVQTSFQCIAVVGGGAEMSSTSSSPSSSSPPQQDPTSSTPQVVIVKHVDMDEEGVKSATQTAAELLEQEASLGDLAEKLKKTFDELYGPRWHCVVGRPFAR</sequence>
<keyword evidence="7" id="KW-0653">Protein transport</keyword>
<keyword evidence="4 10" id="KW-0963">Cytoplasm</keyword>
<evidence type="ECO:0000256" key="10">
    <source>
        <dbReference type="RuleBase" id="RU365010"/>
    </source>
</evidence>
<evidence type="ECO:0000256" key="5">
    <source>
        <dbReference type="ARBA" id="ARBA00022701"/>
    </source>
</evidence>
<evidence type="ECO:0000313" key="14">
    <source>
        <dbReference type="WBParaSite" id="SSLN_0000337101-mRNA-1"/>
    </source>
</evidence>
<dbReference type="PANTHER" id="PTHR11886:SF35">
    <property type="entry name" value="DYNEIN LIGHT CHAIN"/>
    <property type="match status" value="1"/>
</dbReference>
<dbReference type="SUPFAM" id="SSF54648">
    <property type="entry name" value="DLC"/>
    <property type="match status" value="2"/>
</dbReference>
<dbReference type="GO" id="GO:0005868">
    <property type="term" value="C:cytoplasmic dynein complex"/>
    <property type="evidence" value="ECO:0007669"/>
    <property type="project" value="TreeGrafter"/>
</dbReference>
<dbReference type="GO" id="GO:0015031">
    <property type="term" value="P:protein transport"/>
    <property type="evidence" value="ECO:0007669"/>
    <property type="project" value="UniProtKB-KW"/>
</dbReference>
<dbReference type="GO" id="GO:0051028">
    <property type="term" value="P:mRNA transport"/>
    <property type="evidence" value="ECO:0007669"/>
    <property type="project" value="UniProtKB-KW"/>
</dbReference>
<dbReference type="SMART" id="SM01375">
    <property type="entry name" value="Dynein_light"/>
    <property type="match status" value="2"/>
</dbReference>
<evidence type="ECO:0000256" key="9">
    <source>
        <dbReference type="ARBA" id="ARBA00023242"/>
    </source>
</evidence>
<dbReference type="GO" id="GO:0005874">
    <property type="term" value="C:microtubule"/>
    <property type="evidence" value="ECO:0007669"/>
    <property type="project" value="UniProtKB-KW"/>
</dbReference>
<keyword evidence="5 10" id="KW-0493">Microtubule</keyword>
<gene>
    <name evidence="12" type="ORF">SSLN_LOCUS3271</name>
</gene>
<dbReference type="Proteomes" id="UP000275846">
    <property type="component" value="Unassembled WGS sequence"/>
</dbReference>
<evidence type="ECO:0000256" key="1">
    <source>
        <dbReference type="ARBA" id="ARBA00004123"/>
    </source>
</evidence>
<reference evidence="14" key="1">
    <citation type="submission" date="2016-06" db="UniProtKB">
        <authorList>
            <consortium name="WormBaseParasite"/>
        </authorList>
    </citation>
    <scope>IDENTIFICATION</scope>
</reference>
<dbReference type="AlphaFoldDB" id="A0A183SGC3"/>
<dbReference type="STRING" id="70667.A0A183SGC3"/>
<keyword evidence="13" id="KW-1185">Reference proteome</keyword>
<dbReference type="InterPro" id="IPR037177">
    <property type="entry name" value="DLC_sf"/>
</dbReference>
<evidence type="ECO:0000256" key="3">
    <source>
        <dbReference type="ARBA" id="ARBA00022448"/>
    </source>
</evidence>
<keyword evidence="10" id="KW-0243">Dynein</keyword>
<dbReference type="InterPro" id="IPR001372">
    <property type="entry name" value="Dynein_light_chain_typ-1/2"/>
</dbReference>
<dbReference type="PANTHER" id="PTHR11886">
    <property type="entry name" value="DYNEIN LIGHT CHAIN"/>
    <property type="match status" value="1"/>
</dbReference>
<dbReference type="EMBL" id="UYSU01032483">
    <property type="protein sequence ID" value="VDL89656.1"/>
    <property type="molecule type" value="Genomic_DNA"/>
</dbReference>
<keyword evidence="8 10" id="KW-0206">Cytoskeleton</keyword>
<feature type="region of interest" description="Disordered" evidence="11">
    <location>
        <begin position="88"/>
        <end position="110"/>
    </location>
</feature>
<keyword evidence="3" id="KW-0813">Transport</keyword>
<dbReference type="OrthoDB" id="10033309at2759"/>
<protein>
    <recommendedName>
        <fullName evidence="10">Dynein light chain</fullName>
    </recommendedName>
</protein>
<evidence type="ECO:0000256" key="11">
    <source>
        <dbReference type="SAM" id="MobiDB-lite"/>
    </source>
</evidence>
<evidence type="ECO:0000256" key="4">
    <source>
        <dbReference type="ARBA" id="ARBA00022490"/>
    </source>
</evidence>
<dbReference type="Pfam" id="PF01221">
    <property type="entry name" value="Dynein_light"/>
    <property type="match status" value="2"/>
</dbReference>
<evidence type="ECO:0000313" key="13">
    <source>
        <dbReference type="Proteomes" id="UP000275846"/>
    </source>
</evidence>
<name>A0A183SGC3_SCHSO</name>
<dbReference type="FunFam" id="3.30.740.10:FF:000005">
    <property type="entry name" value="Dynein light chain"/>
    <property type="match status" value="1"/>
</dbReference>
<accession>A0A183SGC3</accession>
<reference evidence="12 13" key="2">
    <citation type="submission" date="2018-11" db="EMBL/GenBank/DDBJ databases">
        <authorList>
            <consortium name="Pathogen Informatics"/>
        </authorList>
    </citation>
    <scope>NUCLEOTIDE SEQUENCE [LARGE SCALE GENOMIC DNA]</scope>
    <source>
        <strain evidence="12 13">NST_G2</strain>
    </source>
</reference>
<feature type="compositionally biased region" description="Low complexity" evidence="11">
    <location>
        <begin position="90"/>
        <end position="110"/>
    </location>
</feature>
<evidence type="ECO:0000256" key="7">
    <source>
        <dbReference type="ARBA" id="ARBA00022927"/>
    </source>
</evidence>
<dbReference type="GO" id="GO:0007017">
    <property type="term" value="P:microtubule-based process"/>
    <property type="evidence" value="ECO:0007669"/>
    <property type="project" value="InterPro"/>
</dbReference>
<comment type="similarity">
    <text evidence="10">Belongs to the dynein light chain family.</text>
</comment>
<dbReference type="WBParaSite" id="SSLN_0000337101-mRNA-1">
    <property type="protein sequence ID" value="SSLN_0000337101-mRNA-1"/>
    <property type="gene ID" value="SSLN_0000337101"/>
</dbReference>
<evidence type="ECO:0000256" key="6">
    <source>
        <dbReference type="ARBA" id="ARBA00022816"/>
    </source>
</evidence>
<organism evidence="14">
    <name type="scientific">Schistocephalus solidus</name>
    <name type="common">Tapeworm</name>
    <dbReference type="NCBI Taxonomy" id="70667"/>
    <lineage>
        <taxon>Eukaryota</taxon>
        <taxon>Metazoa</taxon>
        <taxon>Spiralia</taxon>
        <taxon>Lophotrochozoa</taxon>
        <taxon>Platyhelminthes</taxon>
        <taxon>Cestoda</taxon>
        <taxon>Eucestoda</taxon>
        <taxon>Diphyllobothriidea</taxon>
        <taxon>Diphyllobothriidae</taxon>
        <taxon>Schistocephalus</taxon>
    </lineage>
</organism>
<evidence type="ECO:0000256" key="8">
    <source>
        <dbReference type="ARBA" id="ARBA00023212"/>
    </source>
</evidence>
<evidence type="ECO:0000256" key="2">
    <source>
        <dbReference type="ARBA" id="ARBA00004245"/>
    </source>
</evidence>
<keyword evidence="6" id="KW-0509">mRNA transport</keyword>
<keyword evidence="10" id="KW-0505">Motor protein</keyword>
<dbReference type="GO" id="GO:0005634">
    <property type="term" value="C:nucleus"/>
    <property type="evidence" value="ECO:0007669"/>
    <property type="project" value="UniProtKB-SubCell"/>
</dbReference>
<keyword evidence="9" id="KW-0539">Nucleus</keyword>
<comment type="subcellular location">
    <subcellularLocation>
        <location evidence="2 10">Cytoplasm</location>
        <location evidence="2 10">Cytoskeleton</location>
    </subcellularLocation>
    <subcellularLocation>
        <location evidence="1">Nucleus</location>
    </subcellularLocation>
</comment>
<proteinExistence type="inferred from homology"/>
<dbReference type="GO" id="GO:0045505">
    <property type="term" value="F:dynein intermediate chain binding"/>
    <property type="evidence" value="ECO:0007669"/>
    <property type="project" value="TreeGrafter"/>
</dbReference>
<evidence type="ECO:0000313" key="12">
    <source>
        <dbReference type="EMBL" id="VDL89656.1"/>
    </source>
</evidence>